<name>A0A2P8R0M3_9BACT</name>
<dbReference type="EMBL" id="PDHH01000004">
    <property type="protein sequence ID" value="PSM52042.1"/>
    <property type="molecule type" value="Genomic_DNA"/>
</dbReference>
<protein>
    <submittedName>
        <fullName evidence="1">Uncharacterized protein</fullName>
    </submittedName>
</protein>
<evidence type="ECO:0000313" key="1">
    <source>
        <dbReference type="EMBL" id="PSM52042.1"/>
    </source>
</evidence>
<dbReference type="AlphaFoldDB" id="A0A2P8R0M3"/>
<comment type="caution">
    <text evidence="1">The sequence shown here is derived from an EMBL/GenBank/DDBJ whole genome shotgun (WGS) entry which is preliminary data.</text>
</comment>
<sequence length="127" mass="14639">MQIIGHKLIEFTKFNSILNIRYVSQFDNLIFDFDENFVEEAKKHKKEFSIIIGDETQAVLSNAFGAKYIIVNLKNDLNLVKKVVELAEFYLFDSKIAVIIDDEDSDLENAILNRVDCAIYKKAINCI</sequence>
<evidence type="ECO:0000313" key="2">
    <source>
        <dbReference type="Proteomes" id="UP000240535"/>
    </source>
</evidence>
<keyword evidence="2" id="KW-1185">Reference proteome</keyword>
<reference evidence="2" key="1">
    <citation type="submission" date="2017-10" db="EMBL/GenBank/DDBJ databases">
        <title>Campylobacter species from seals.</title>
        <authorList>
            <person name="Gilbert M.J."/>
            <person name="Zomer A.L."/>
            <person name="Timmerman A.J."/>
            <person name="Duim B."/>
            <person name="Wagenaar J.A."/>
        </authorList>
    </citation>
    <scope>NUCLEOTIDE SEQUENCE [LARGE SCALE GENOMIC DNA]</scope>
    <source>
        <strain evidence="2">17S00004-5</strain>
    </source>
</reference>
<organism evidence="1 2">
    <name type="scientific">Campylobacter blaseri</name>
    <dbReference type="NCBI Taxonomy" id="2042961"/>
    <lineage>
        <taxon>Bacteria</taxon>
        <taxon>Pseudomonadati</taxon>
        <taxon>Campylobacterota</taxon>
        <taxon>Epsilonproteobacteria</taxon>
        <taxon>Campylobacterales</taxon>
        <taxon>Campylobacteraceae</taxon>
        <taxon>Campylobacter</taxon>
    </lineage>
</organism>
<dbReference type="OrthoDB" id="5339711at2"/>
<dbReference type="RefSeq" id="WP_106871560.1">
    <property type="nucleotide sequence ID" value="NZ_CP053841.1"/>
</dbReference>
<accession>A0A2P8R0M3</accession>
<proteinExistence type="predicted"/>
<gene>
    <name evidence="1" type="ORF">CQ405_05645</name>
</gene>
<dbReference type="Proteomes" id="UP000240535">
    <property type="component" value="Unassembled WGS sequence"/>
</dbReference>